<gene>
    <name evidence="1" type="ORF">ANN_05710</name>
</gene>
<dbReference type="EMBL" id="JAJSOF020000013">
    <property type="protein sequence ID" value="KAJ4443922.1"/>
    <property type="molecule type" value="Genomic_DNA"/>
</dbReference>
<comment type="caution">
    <text evidence="1">The sequence shown here is derived from an EMBL/GenBank/DDBJ whole genome shotgun (WGS) entry which is preliminary data.</text>
</comment>
<accession>A0ABQ8TBJ5</accession>
<proteinExistence type="predicted"/>
<sequence>MVGLCEGGNEPPGYLKAKVEKFKYLGATRERFDPELRFFSDILTNTFFISGKLLNFIIKCHTANAPFDRDVLSLGNAALL</sequence>
<organism evidence="1 2">
    <name type="scientific">Periplaneta americana</name>
    <name type="common">American cockroach</name>
    <name type="synonym">Blatta americana</name>
    <dbReference type="NCBI Taxonomy" id="6978"/>
    <lineage>
        <taxon>Eukaryota</taxon>
        <taxon>Metazoa</taxon>
        <taxon>Ecdysozoa</taxon>
        <taxon>Arthropoda</taxon>
        <taxon>Hexapoda</taxon>
        <taxon>Insecta</taxon>
        <taxon>Pterygota</taxon>
        <taxon>Neoptera</taxon>
        <taxon>Polyneoptera</taxon>
        <taxon>Dictyoptera</taxon>
        <taxon>Blattodea</taxon>
        <taxon>Blattoidea</taxon>
        <taxon>Blattidae</taxon>
        <taxon>Blattinae</taxon>
        <taxon>Periplaneta</taxon>
    </lineage>
</organism>
<reference evidence="1 2" key="1">
    <citation type="journal article" date="2022" name="Allergy">
        <title>Genome assembly and annotation of Periplaneta americana reveal a comprehensive cockroach allergen profile.</title>
        <authorList>
            <person name="Wang L."/>
            <person name="Xiong Q."/>
            <person name="Saelim N."/>
            <person name="Wang L."/>
            <person name="Nong W."/>
            <person name="Wan A.T."/>
            <person name="Shi M."/>
            <person name="Liu X."/>
            <person name="Cao Q."/>
            <person name="Hui J.H.L."/>
            <person name="Sookrung N."/>
            <person name="Leung T.F."/>
            <person name="Tungtrongchitr A."/>
            <person name="Tsui S.K.W."/>
        </authorList>
    </citation>
    <scope>NUCLEOTIDE SEQUENCE [LARGE SCALE GENOMIC DNA]</scope>
    <source>
        <strain evidence="1">PWHHKU_190912</strain>
    </source>
</reference>
<evidence type="ECO:0000313" key="1">
    <source>
        <dbReference type="EMBL" id="KAJ4443922.1"/>
    </source>
</evidence>
<keyword evidence="2" id="KW-1185">Reference proteome</keyword>
<protein>
    <submittedName>
        <fullName evidence="1">Uncharacterized protein</fullName>
    </submittedName>
</protein>
<name>A0ABQ8TBJ5_PERAM</name>
<evidence type="ECO:0000313" key="2">
    <source>
        <dbReference type="Proteomes" id="UP001148838"/>
    </source>
</evidence>
<dbReference type="Proteomes" id="UP001148838">
    <property type="component" value="Unassembled WGS sequence"/>
</dbReference>